<dbReference type="SUPFAM" id="SSF49329">
    <property type="entry name" value="Cu,Zn superoxide dismutase-like"/>
    <property type="match status" value="1"/>
</dbReference>
<name>A0ABY7NNT8_9SPHN</name>
<dbReference type="EMBL" id="CP115174">
    <property type="protein sequence ID" value="WBO22485.1"/>
    <property type="molecule type" value="Genomic_DNA"/>
</dbReference>
<keyword evidence="2" id="KW-0186">Copper</keyword>
<dbReference type="CDD" id="cd00305">
    <property type="entry name" value="Cu-Zn_Superoxide_Dismutase"/>
    <property type="match status" value="1"/>
</dbReference>
<accession>A0ABY7NNT8</accession>
<evidence type="ECO:0000256" key="1">
    <source>
        <dbReference type="ARBA" id="ARBA00010457"/>
    </source>
</evidence>
<evidence type="ECO:0000313" key="5">
    <source>
        <dbReference type="EMBL" id="WBO22485.1"/>
    </source>
</evidence>
<protein>
    <recommendedName>
        <fullName evidence="2">Superoxide dismutase [Cu-Zn]</fullName>
        <ecNumber evidence="2">1.15.1.1</ecNumber>
    </recommendedName>
</protein>
<keyword evidence="2" id="KW-0479">Metal-binding</keyword>
<feature type="signal peptide" evidence="3">
    <location>
        <begin position="1"/>
        <end position="18"/>
    </location>
</feature>
<dbReference type="InterPro" id="IPR001424">
    <property type="entry name" value="SOD_Cu_Zn_dom"/>
</dbReference>
<feature type="chain" id="PRO_5045858668" description="Superoxide dismutase [Cu-Zn]" evidence="3">
    <location>
        <begin position="19"/>
        <end position="176"/>
    </location>
</feature>
<keyword evidence="3" id="KW-0732">Signal</keyword>
<dbReference type="InterPro" id="IPR024134">
    <property type="entry name" value="SOD_Cu/Zn_/chaperone"/>
</dbReference>
<comment type="cofactor">
    <cofactor evidence="2">
        <name>Zn(2+)</name>
        <dbReference type="ChEBI" id="CHEBI:29105"/>
    </cofactor>
    <text evidence="2">Binds 1 zinc ion per subunit.</text>
</comment>
<sequence length="176" mass="17805">MRILPVFAGLLLAGTAIAQDPIAAPQTVKTSELKNGAGAVIGHVTLTDAPHGVLLRVEASGLTPGWHGIHFHEKGDCSDAAFKMSGGHVHTMTPSIHGLLNPQASDQGDLPNIFAGADGTATAELFTPLVALHAGTARADLLDADGSAVVIHAAADDYKTQPIGGAGARVACAVVK</sequence>
<proteinExistence type="inferred from homology"/>
<gene>
    <name evidence="5" type="ORF">PBT88_20520</name>
</gene>
<dbReference type="InterPro" id="IPR018152">
    <property type="entry name" value="SOD_Cu/Zn_BS"/>
</dbReference>
<dbReference type="PROSITE" id="PS00087">
    <property type="entry name" value="SOD_CU_ZN_1"/>
    <property type="match status" value="1"/>
</dbReference>
<evidence type="ECO:0000256" key="2">
    <source>
        <dbReference type="RuleBase" id="RU000393"/>
    </source>
</evidence>
<dbReference type="Gene3D" id="2.60.40.200">
    <property type="entry name" value="Superoxide dismutase, copper/zinc binding domain"/>
    <property type="match status" value="1"/>
</dbReference>
<dbReference type="InterPro" id="IPR036423">
    <property type="entry name" value="SOD-like_Cu/Zn_dom_sf"/>
</dbReference>
<reference evidence="5 6" key="1">
    <citation type="submission" date="2022-12" db="EMBL/GenBank/DDBJ databases">
        <title>Sphingomonas abieness sp. nov., an endophytic bacterium isolated from Abies koreana.</title>
        <authorList>
            <person name="Jiang L."/>
            <person name="Lee J."/>
        </authorList>
    </citation>
    <scope>NUCLEOTIDE SEQUENCE [LARGE SCALE GENOMIC DNA]</scope>
    <source>
        <strain evidence="6">PAMB 00755</strain>
    </source>
</reference>
<dbReference type="EC" id="1.15.1.1" evidence="2"/>
<dbReference type="Proteomes" id="UP001210865">
    <property type="component" value="Chromosome"/>
</dbReference>
<evidence type="ECO:0000313" key="6">
    <source>
        <dbReference type="Proteomes" id="UP001210865"/>
    </source>
</evidence>
<dbReference type="NCBIfam" id="NF047632">
    <property type="entry name" value="SodCCaul"/>
    <property type="match status" value="1"/>
</dbReference>
<feature type="domain" description="Superoxide dismutase copper/zinc binding" evidence="4">
    <location>
        <begin position="40"/>
        <end position="175"/>
    </location>
</feature>
<keyword evidence="2" id="KW-0862">Zinc</keyword>
<keyword evidence="6" id="KW-1185">Reference proteome</keyword>
<dbReference type="PROSITE" id="PS00332">
    <property type="entry name" value="SOD_CU_ZN_2"/>
    <property type="match status" value="1"/>
</dbReference>
<comment type="similarity">
    <text evidence="1 2">Belongs to the Cu-Zn superoxide dismutase family.</text>
</comment>
<comment type="function">
    <text evidence="2">Destroys radicals which are normally produced within the cells and which are toxic to biological systems.</text>
</comment>
<evidence type="ECO:0000256" key="3">
    <source>
        <dbReference type="SAM" id="SignalP"/>
    </source>
</evidence>
<comment type="catalytic activity">
    <reaction evidence="2">
        <text>2 superoxide + 2 H(+) = H2O2 + O2</text>
        <dbReference type="Rhea" id="RHEA:20696"/>
        <dbReference type="ChEBI" id="CHEBI:15378"/>
        <dbReference type="ChEBI" id="CHEBI:15379"/>
        <dbReference type="ChEBI" id="CHEBI:16240"/>
        <dbReference type="ChEBI" id="CHEBI:18421"/>
        <dbReference type="EC" id="1.15.1.1"/>
    </reaction>
</comment>
<dbReference type="RefSeq" id="WP_270077128.1">
    <property type="nucleotide sequence ID" value="NZ_CP115174.1"/>
</dbReference>
<dbReference type="Pfam" id="PF00080">
    <property type="entry name" value="Sod_Cu"/>
    <property type="match status" value="1"/>
</dbReference>
<comment type="cofactor">
    <cofactor evidence="2">
        <name>Cu cation</name>
        <dbReference type="ChEBI" id="CHEBI:23378"/>
    </cofactor>
    <text evidence="2">Binds 1 copper ion per subunit.</text>
</comment>
<keyword evidence="2" id="KW-0560">Oxidoreductase</keyword>
<dbReference type="PANTHER" id="PTHR10003">
    <property type="entry name" value="SUPEROXIDE DISMUTASE CU-ZN -RELATED"/>
    <property type="match status" value="1"/>
</dbReference>
<evidence type="ECO:0000259" key="4">
    <source>
        <dbReference type="Pfam" id="PF00080"/>
    </source>
</evidence>
<organism evidence="5 6">
    <name type="scientific">Sphingomonas abietis</name>
    <dbReference type="NCBI Taxonomy" id="3012344"/>
    <lineage>
        <taxon>Bacteria</taxon>
        <taxon>Pseudomonadati</taxon>
        <taxon>Pseudomonadota</taxon>
        <taxon>Alphaproteobacteria</taxon>
        <taxon>Sphingomonadales</taxon>
        <taxon>Sphingomonadaceae</taxon>
        <taxon>Sphingomonas</taxon>
    </lineage>
</organism>